<feature type="domain" description="P-type" evidence="3">
    <location>
        <begin position="37"/>
        <end position="74"/>
    </location>
</feature>
<name>A0A9J8CES0_CYPCA</name>
<keyword evidence="1 2" id="KW-1015">Disulfide bond</keyword>
<dbReference type="AlphaFoldDB" id="A0A9J8CES0"/>
<dbReference type="CDD" id="cd00111">
    <property type="entry name" value="Trefoil"/>
    <property type="match status" value="1"/>
</dbReference>
<evidence type="ECO:0000259" key="3">
    <source>
        <dbReference type="PROSITE" id="PS51448"/>
    </source>
</evidence>
<reference evidence="4" key="1">
    <citation type="submission" date="2025-08" db="UniProtKB">
        <authorList>
            <consortium name="Ensembl"/>
        </authorList>
    </citation>
    <scope>IDENTIFICATION</scope>
</reference>
<evidence type="ECO:0000313" key="4">
    <source>
        <dbReference type="Ensembl" id="ENSCCRP00000168414.1"/>
    </source>
</evidence>
<dbReference type="SMART" id="SM00018">
    <property type="entry name" value="PD"/>
    <property type="match status" value="1"/>
</dbReference>
<reference evidence="4" key="2">
    <citation type="submission" date="2025-09" db="UniProtKB">
        <authorList>
            <consortium name="Ensembl"/>
        </authorList>
    </citation>
    <scope>IDENTIFICATION</scope>
</reference>
<organism evidence="4 5">
    <name type="scientific">Cyprinus carpio carpio</name>
    <dbReference type="NCBI Taxonomy" id="630221"/>
    <lineage>
        <taxon>Eukaryota</taxon>
        <taxon>Metazoa</taxon>
        <taxon>Chordata</taxon>
        <taxon>Craniata</taxon>
        <taxon>Vertebrata</taxon>
        <taxon>Euteleostomi</taxon>
        <taxon>Actinopterygii</taxon>
        <taxon>Neopterygii</taxon>
        <taxon>Teleostei</taxon>
        <taxon>Ostariophysi</taxon>
        <taxon>Cypriniformes</taxon>
        <taxon>Cyprinidae</taxon>
        <taxon>Cyprininae</taxon>
        <taxon>Cyprinus</taxon>
    </lineage>
</organism>
<dbReference type="Proteomes" id="UP001108240">
    <property type="component" value="Unplaced"/>
</dbReference>
<sequence length="84" mass="9163">MSRSNVDNLESVVLSVKLSTAALTDSVTMRGQAEPLDKCAVADYEQIQCGQPGISGAECEAINCCFNRQCYYARDSPPATERER</sequence>
<proteinExistence type="predicted"/>
<dbReference type="InterPro" id="IPR000519">
    <property type="entry name" value="P_trefoil_dom"/>
</dbReference>
<feature type="disulfide bond" evidence="2">
    <location>
        <begin position="49"/>
        <end position="64"/>
    </location>
</feature>
<keyword evidence="5" id="KW-1185">Reference proteome</keyword>
<dbReference type="Ensembl" id="ENSCCRT00000155480.1">
    <property type="protein sequence ID" value="ENSCCRP00000168414.1"/>
    <property type="gene ID" value="ENSCCRG00000073839.1"/>
</dbReference>
<dbReference type="Pfam" id="PF00088">
    <property type="entry name" value="Trefoil"/>
    <property type="match status" value="1"/>
</dbReference>
<dbReference type="Gene3D" id="4.10.110.10">
    <property type="entry name" value="Spasmolytic Protein, domain 1"/>
    <property type="match status" value="1"/>
</dbReference>
<dbReference type="SUPFAM" id="SSF57492">
    <property type="entry name" value="Trefoil"/>
    <property type="match status" value="1"/>
</dbReference>
<evidence type="ECO:0000313" key="5">
    <source>
        <dbReference type="Proteomes" id="UP001108240"/>
    </source>
</evidence>
<accession>A0A9J8CES0</accession>
<feature type="disulfide bond" evidence="2">
    <location>
        <begin position="39"/>
        <end position="65"/>
    </location>
</feature>
<comment type="caution">
    <text evidence="2">Lacks conserved residue(s) required for the propagation of feature annotation.</text>
</comment>
<evidence type="ECO:0000256" key="2">
    <source>
        <dbReference type="PROSITE-ProRule" id="PRU00779"/>
    </source>
</evidence>
<evidence type="ECO:0000256" key="1">
    <source>
        <dbReference type="ARBA" id="ARBA00023157"/>
    </source>
</evidence>
<dbReference type="InterPro" id="IPR044913">
    <property type="entry name" value="P_trefoil_dom_sf"/>
</dbReference>
<dbReference type="PROSITE" id="PS51448">
    <property type="entry name" value="P_TREFOIL_2"/>
    <property type="match status" value="1"/>
</dbReference>
<protein>
    <recommendedName>
        <fullName evidence="3">P-type domain-containing protein</fullName>
    </recommendedName>
</protein>